<name>A0AAE7DHD1_9PSED</name>
<feature type="region of interest" description="Disordered" evidence="2">
    <location>
        <begin position="24"/>
        <end position="64"/>
    </location>
</feature>
<dbReference type="RefSeq" id="WP_168759155.1">
    <property type="nucleotide sequence ID" value="NZ_CP051487.1"/>
</dbReference>
<organism evidence="3 4">
    <name type="scientific">Pseudomonas umsongensis</name>
    <dbReference type="NCBI Taxonomy" id="198618"/>
    <lineage>
        <taxon>Bacteria</taxon>
        <taxon>Pseudomonadati</taxon>
        <taxon>Pseudomonadota</taxon>
        <taxon>Gammaproteobacteria</taxon>
        <taxon>Pseudomonadales</taxon>
        <taxon>Pseudomonadaceae</taxon>
        <taxon>Pseudomonas</taxon>
    </lineage>
</organism>
<evidence type="ECO:0000313" key="3">
    <source>
        <dbReference type="EMBL" id="QJC82466.1"/>
    </source>
</evidence>
<dbReference type="Proteomes" id="UP000501367">
    <property type="component" value="Chromosome"/>
</dbReference>
<evidence type="ECO:0008006" key="5">
    <source>
        <dbReference type="Google" id="ProtNLM"/>
    </source>
</evidence>
<evidence type="ECO:0000256" key="2">
    <source>
        <dbReference type="SAM" id="MobiDB-lite"/>
    </source>
</evidence>
<reference evidence="3 4" key="1">
    <citation type="submission" date="2020-04" db="EMBL/GenBank/DDBJ databases">
        <authorList>
            <person name="Yao Y."/>
            <person name="He Z."/>
        </authorList>
    </citation>
    <scope>NUCLEOTIDE SEQUENCE [LARGE SCALE GENOMIC DNA]</scope>
    <source>
        <strain evidence="3 4">CY-1</strain>
    </source>
</reference>
<dbReference type="KEGG" id="pum:HGP31_11105"/>
<feature type="coiled-coil region" evidence="1">
    <location>
        <begin position="68"/>
        <end position="95"/>
    </location>
</feature>
<evidence type="ECO:0000313" key="4">
    <source>
        <dbReference type="Proteomes" id="UP000501367"/>
    </source>
</evidence>
<accession>A0AAE7DHD1</accession>
<sequence>MSLTVGLPHSAVVNIGGKSAAAVDTLSDTASVQQSGEPVQDEKPVRMDQGAQASEDAEGAGSQQSVAAQLLLKRMQELQEQLREQQQQLAAAQAASFQSEEAKAVAVMALQSQIADTLSALMQVAASLAKELTGSGSIVSTTA</sequence>
<keyword evidence="1" id="KW-0175">Coiled coil</keyword>
<gene>
    <name evidence="3" type="ORF">HGP31_11105</name>
</gene>
<evidence type="ECO:0000256" key="1">
    <source>
        <dbReference type="SAM" id="Coils"/>
    </source>
</evidence>
<dbReference type="GeneID" id="72194129"/>
<proteinExistence type="predicted"/>
<dbReference type="AlphaFoldDB" id="A0AAE7DHD1"/>
<protein>
    <recommendedName>
        <fullName evidence="5">FlxA-like protein</fullName>
    </recommendedName>
</protein>
<dbReference type="EMBL" id="CP051487">
    <property type="protein sequence ID" value="QJC82466.1"/>
    <property type="molecule type" value="Genomic_DNA"/>
</dbReference>
<feature type="compositionally biased region" description="Polar residues" evidence="2">
    <location>
        <begin position="26"/>
        <end position="37"/>
    </location>
</feature>